<dbReference type="Proteomes" id="UP000681720">
    <property type="component" value="Unassembled WGS sequence"/>
</dbReference>
<sequence length="56" mass="6610">RTELTRAIADIKSDFEALSIAQRKELEEYYKIKTEEIRQQAAEQKRKIEEARRTGA</sequence>
<feature type="non-terminal residue" evidence="2">
    <location>
        <position position="1"/>
    </location>
</feature>
<protein>
    <submittedName>
        <fullName evidence="2">Uncharacterized protein</fullName>
    </submittedName>
</protein>
<reference evidence="2" key="1">
    <citation type="submission" date="2021-02" db="EMBL/GenBank/DDBJ databases">
        <authorList>
            <person name="Nowell W R."/>
        </authorList>
    </citation>
    <scope>NUCLEOTIDE SEQUENCE</scope>
</reference>
<dbReference type="EMBL" id="CAJOBH010104566">
    <property type="protein sequence ID" value="CAF4629895.1"/>
    <property type="molecule type" value="Genomic_DNA"/>
</dbReference>
<accession>A0A8S2ZKQ3</accession>
<dbReference type="EMBL" id="CAJOBJ010183234">
    <property type="protein sequence ID" value="CAF4926024.1"/>
    <property type="molecule type" value="Genomic_DNA"/>
</dbReference>
<comment type="caution">
    <text evidence="2">The sequence shown here is derived from an EMBL/GenBank/DDBJ whole genome shotgun (WGS) entry which is preliminary data.</text>
</comment>
<dbReference type="AlphaFoldDB" id="A0A8S2ZKQ3"/>
<evidence type="ECO:0000313" key="4">
    <source>
        <dbReference type="Proteomes" id="UP000681967"/>
    </source>
</evidence>
<name>A0A8S2ZKQ3_9BILA</name>
<evidence type="ECO:0000313" key="3">
    <source>
        <dbReference type="EMBL" id="CAF4926024.1"/>
    </source>
</evidence>
<dbReference type="Proteomes" id="UP000681967">
    <property type="component" value="Unassembled WGS sequence"/>
</dbReference>
<evidence type="ECO:0000256" key="1">
    <source>
        <dbReference type="SAM" id="Coils"/>
    </source>
</evidence>
<dbReference type="Gene3D" id="1.20.5.500">
    <property type="entry name" value="Single helix bin"/>
    <property type="match status" value="1"/>
</dbReference>
<evidence type="ECO:0000313" key="2">
    <source>
        <dbReference type="EMBL" id="CAF4629895.1"/>
    </source>
</evidence>
<keyword evidence="1" id="KW-0175">Coiled coil</keyword>
<feature type="coiled-coil region" evidence="1">
    <location>
        <begin position="23"/>
        <end position="54"/>
    </location>
</feature>
<feature type="non-terminal residue" evidence="2">
    <location>
        <position position="56"/>
    </location>
</feature>
<organism evidence="2 4">
    <name type="scientific">Rotaria magnacalcarata</name>
    <dbReference type="NCBI Taxonomy" id="392030"/>
    <lineage>
        <taxon>Eukaryota</taxon>
        <taxon>Metazoa</taxon>
        <taxon>Spiralia</taxon>
        <taxon>Gnathifera</taxon>
        <taxon>Rotifera</taxon>
        <taxon>Eurotatoria</taxon>
        <taxon>Bdelloidea</taxon>
        <taxon>Philodinida</taxon>
        <taxon>Philodinidae</taxon>
        <taxon>Rotaria</taxon>
    </lineage>
</organism>
<proteinExistence type="predicted"/>
<gene>
    <name evidence="2" type="ORF">BYL167_LOCUS41320</name>
    <name evidence="3" type="ORF">GIL414_LOCUS53060</name>
</gene>